<evidence type="ECO:0000313" key="5">
    <source>
        <dbReference type="Proteomes" id="UP000437017"/>
    </source>
</evidence>
<proteinExistence type="predicted"/>
<feature type="region of interest" description="Disordered" evidence="3">
    <location>
        <begin position="489"/>
        <end position="635"/>
    </location>
</feature>
<name>A0A643CBL7_BALPH</name>
<dbReference type="Proteomes" id="UP000437017">
    <property type="component" value="Unassembled WGS sequence"/>
</dbReference>
<protein>
    <recommendedName>
        <fullName evidence="6">Kelch domain-containing protein 7B</fullName>
    </recommendedName>
</protein>
<feature type="compositionally biased region" description="Polar residues" evidence="3">
    <location>
        <begin position="390"/>
        <end position="400"/>
    </location>
</feature>
<feature type="compositionally biased region" description="Polar residues" evidence="3">
    <location>
        <begin position="367"/>
        <end position="379"/>
    </location>
</feature>
<dbReference type="InterPro" id="IPR015915">
    <property type="entry name" value="Kelch-typ_b-propeller"/>
</dbReference>
<feature type="region of interest" description="Disordered" evidence="3">
    <location>
        <begin position="367"/>
        <end position="425"/>
    </location>
</feature>
<dbReference type="SUPFAM" id="SSF117281">
    <property type="entry name" value="Kelch motif"/>
    <property type="match status" value="1"/>
</dbReference>
<reference evidence="4 5" key="1">
    <citation type="journal article" date="2019" name="PLoS ONE">
        <title>Genomic analyses reveal an absence of contemporary introgressive admixture between fin whales and blue whales, despite known hybrids.</title>
        <authorList>
            <person name="Westbury M.V."/>
            <person name="Petersen B."/>
            <person name="Lorenzen E.D."/>
        </authorList>
    </citation>
    <scope>NUCLEOTIDE SEQUENCE [LARGE SCALE GENOMIC DNA]</scope>
    <source>
        <strain evidence="4">FinWhale-01</strain>
    </source>
</reference>
<organism evidence="4 5">
    <name type="scientific">Balaenoptera physalus</name>
    <name type="common">Fin whale</name>
    <name type="synonym">Balaena physalus</name>
    <dbReference type="NCBI Taxonomy" id="9770"/>
    <lineage>
        <taxon>Eukaryota</taxon>
        <taxon>Metazoa</taxon>
        <taxon>Chordata</taxon>
        <taxon>Craniata</taxon>
        <taxon>Vertebrata</taxon>
        <taxon>Euteleostomi</taxon>
        <taxon>Mammalia</taxon>
        <taxon>Eutheria</taxon>
        <taxon>Laurasiatheria</taxon>
        <taxon>Artiodactyla</taxon>
        <taxon>Whippomorpha</taxon>
        <taxon>Cetacea</taxon>
        <taxon>Mysticeti</taxon>
        <taxon>Balaenopteridae</taxon>
        <taxon>Balaenoptera</taxon>
    </lineage>
</organism>
<dbReference type="Gene3D" id="2.120.10.80">
    <property type="entry name" value="Kelch-type beta propeller"/>
    <property type="match status" value="1"/>
</dbReference>
<accession>A0A643CBL7</accession>
<feature type="compositionally biased region" description="Basic and acidic residues" evidence="3">
    <location>
        <begin position="152"/>
        <end position="161"/>
    </location>
</feature>
<feature type="region of interest" description="Disordered" evidence="3">
    <location>
        <begin position="278"/>
        <end position="351"/>
    </location>
</feature>
<feature type="compositionally biased region" description="Polar residues" evidence="3">
    <location>
        <begin position="511"/>
        <end position="526"/>
    </location>
</feature>
<keyword evidence="1" id="KW-0880">Kelch repeat</keyword>
<feature type="region of interest" description="Disordered" evidence="3">
    <location>
        <begin position="50"/>
        <end position="176"/>
    </location>
</feature>
<feature type="compositionally biased region" description="Basic and acidic residues" evidence="3">
    <location>
        <begin position="241"/>
        <end position="256"/>
    </location>
</feature>
<dbReference type="InterPro" id="IPR006652">
    <property type="entry name" value="Kelch_1"/>
</dbReference>
<evidence type="ECO:0000313" key="4">
    <source>
        <dbReference type="EMBL" id="KAB0397165.1"/>
    </source>
</evidence>
<evidence type="ECO:0008006" key="6">
    <source>
        <dbReference type="Google" id="ProtNLM"/>
    </source>
</evidence>
<dbReference type="OrthoDB" id="45365at2759"/>
<sequence length="900" mass="94422">MTQGVSEADSPGWGWDGDGDEDWDGAVLTLLALAVVAATALALHWFGSGQDQEAAGPASTAPRPSQVGGPGPALPPKSKVSGGVEGHSSGQGRPYPPGRGQGSPAAAGAQDQEPPRGGGLAATATPPLKTPGEVASGGALGQQRGNATPEAPRGKGREPRRPGAALLGQSKAEGTSVPLLIHFTPRSPGGEVEVQVEAGGVQAKAPAHQALVHMVERDTSPWQQGVASPGSLGRGPGSRRWQVDRSSGERTCRSPRLDPLSLGTVVSVWDSVGAASSLPAGSQGLPFPQELPPSYTLKTRPPMDVSERGRGKSSPQPAPVLALDSGAKATESREAGTLAPRESQRSPASMEGWPWVRREVLVTGSFSQAPGSMGLSQEGPQGVHPHLSQGEGTTEASTAGESGANGSGDHPFFSSGPGGTKEQGGHKLARVLLRMKISKQCHPLPQARPLSQLQPLGLLKPSVALCKGSQEGQLSTSWGNLISMVLRSHPFPRPERPQGRVPRAALESPRDPSTSTPSENRESGSSPEEAIPSHEDRRGSAGLVTGGLAEAGAPPQQSSTETNEAPTAGPPSGPRGERIEEKPPDSLPPGAAEPRAPSWPPEQTQPGPAPSPVTRRDSQPVPRPRKRSFGQVLTEKQKEARKLMVFLQRPGGWGVVEGPQKPRSLAAAALQRWLDLGSCLEALAFAQQHRDPGLAQETYAWMSDNLLHVLGDPSLYRQLSGADRERILSLRTSRGQAVLGVLVLPSLYRVSRLGLTRDPRGVEAPAEAPLRGCGLCTLHNYLFLAGGIRGSGAEAVCSNEVFCYNPLTNIWSQVRPMQQARAQLKLVALDGLLYAIGGDASHRRSSDIVALGGFLYRFDLLRGVGAAVMRYNTFGTTGTEYVYFIESLCISPFSCAVHKV</sequence>
<dbReference type="AlphaFoldDB" id="A0A643CBL7"/>
<feature type="compositionally biased region" description="Polar residues" evidence="3">
    <location>
        <begin position="555"/>
        <end position="565"/>
    </location>
</feature>
<comment type="caution">
    <text evidence="4">The sequence shown here is derived from an EMBL/GenBank/DDBJ whole genome shotgun (WGS) entry which is preliminary data.</text>
</comment>
<gene>
    <name evidence="4" type="ORF">E2I00_004717</name>
</gene>
<feature type="compositionally biased region" description="Basic and acidic residues" evidence="3">
    <location>
        <begin position="575"/>
        <end position="584"/>
    </location>
</feature>
<feature type="region of interest" description="Disordered" evidence="3">
    <location>
        <begin position="221"/>
        <end position="256"/>
    </location>
</feature>
<evidence type="ECO:0000256" key="2">
    <source>
        <dbReference type="ARBA" id="ARBA00022737"/>
    </source>
</evidence>
<evidence type="ECO:0000256" key="3">
    <source>
        <dbReference type="SAM" id="MobiDB-lite"/>
    </source>
</evidence>
<dbReference type="PANTHER" id="PTHR45972:SF5">
    <property type="entry name" value="KELCH DOMAIN-CONTAINING PROTEIN 7B"/>
    <property type="match status" value="1"/>
</dbReference>
<dbReference type="InterPro" id="IPR052310">
    <property type="entry name" value="Kelch/BTB_domain_protein"/>
</dbReference>
<dbReference type="Pfam" id="PF01344">
    <property type="entry name" value="Kelch_1"/>
    <property type="match status" value="1"/>
</dbReference>
<keyword evidence="2" id="KW-0677">Repeat</keyword>
<dbReference type="SMART" id="SM00612">
    <property type="entry name" value="Kelch"/>
    <property type="match status" value="1"/>
</dbReference>
<evidence type="ECO:0000256" key="1">
    <source>
        <dbReference type="ARBA" id="ARBA00022441"/>
    </source>
</evidence>
<keyword evidence="5" id="KW-1185">Reference proteome</keyword>
<dbReference type="EMBL" id="SGJD01002029">
    <property type="protein sequence ID" value="KAB0397165.1"/>
    <property type="molecule type" value="Genomic_DNA"/>
</dbReference>
<dbReference type="PANTHER" id="PTHR45972">
    <property type="entry name" value="BTB_2 DOMAIN-CONTAINING PROTEIN"/>
    <property type="match status" value="1"/>
</dbReference>